<sequence length="177" mass="19864">MSRRDASGALAIRLMVPIDLVSCLLTHYGTTHYPSFLDLGVQWRCEDAAKMLQWDALYGERRSRSRKLLTRESHAAWRFSSSLSAHLILKYSLRLLLPQLYILLQHSRQARTIAKAQYDARERQAPFRSRTRHASAASTEEAGTSVIPLLSGLVSGSGRGGSTLLSRYLIRSSCEKS</sequence>
<dbReference type="GeneID" id="37017264"/>
<protein>
    <submittedName>
        <fullName evidence="2">Uncharacterized protein</fullName>
    </submittedName>
</protein>
<dbReference type="EMBL" id="KZ819337">
    <property type="protein sequence ID" value="PWN18220.1"/>
    <property type="molecule type" value="Genomic_DNA"/>
</dbReference>
<proteinExistence type="predicted"/>
<gene>
    <name evidence="2" type="ORF">BCV69DRAFT_78863</name>
</gene>
<dbReference type="AlphaFoldDB" id="A0A316TYT9"/>
<reference evidence="2 3" key="1">
    <citation type="journal article" date="2018" name="Mol. Biol. Evol.">
        <title>Broad Genomic Sampling Reveals a Smut Pathogenic Ancestry of the Fungal Clade Ustilaginomycotina.</title>
        <authorList>
            <person name="Kijpornyongpan T."/>
            <person name="Mondo S.J."/>
            <person name="Barry K."/>
            <person name="Sandor L."/>
            <person name="Lee J."/>
            <person name="Lipzen A."/>
            <person name="Pangilinan J."/>
            <person name="LaButti K."/>
            <person name="Hainaut M."/>
            <person name="Henrissat B."/>
            <person name="Grigoriev I.V."/>
            <person name="Spatafora J.W."/>
            <person name="Aime M.C."/>
        </authorList>
    </citation>
    <scope>NUCLEOTIDE SEQUENCE [LARGE SCALE GENOMIC DNA]</scope>
    <source>
        <strain evidence="2 3">MCA 4718</strain>
    </source>
</reference>
<feature type="signal peptide" evidence="1">
    <location>
        <begin position="1"/>
        <end position="23"/>
    </location>
</feature>
<keyword evidence="1" id="KW-0732">Signal</keyword>
<feature type="chain" id="PRO_5016318146" evidence="1">
    <location>
        <begin position="24"/>
        <end position="177"/>
    </location>
</feature>
<evidence type="ECO:0000313" key="3">
    <source>
        <dbReference type="Proteomes" id="UP000245942"/>
    </source>
</evidence>
<dbReference type="Proteomes" id="UP000245942">
    <property type="component" value="Unassembled WGS sequence"/>
</dbReference>
<evidence type="ECO:0000256" key="1">
    <source>
        <dbReference type="SAM" id="SignalP"/>
    </source>
</evidence>
<organism evidence="2 3">
    <name type="scientific">Pseudomicrostroma glucosiphilum</name>
    <dbReference type="NCBI Taxonomy" id="1684307"/>
    <lineage>
        <taxon>Eukaryota</taxon>
        <taxon>Fungi</taxon>
        <taxon>Dikarya</taxon>
        <taxon>Basidiomycota</taxon>
        <taxon>Ustilaginomycotina</taxon>
        <taxon>Exobasidiomycetes</taxon>
        <taxon>Microstromatales</taxon>
        <taxon>Microstromatales incertae sedis</taxon>
        <taxon>Pseudomicrostroma</taxon>
    </lineage>
</organism>
<accession>A0A316TYT9</accession>
<keyword evidence="3" id="KW-1185">Reference proteome</keyword>
<evidence type="ECO:0000313" key="2">
    <source>
        <dbReference type="EMBL" id="PWN18220.1"/>
    </source>
</evidence>
<dbReference type="RefSeq" id="XP_025345380.1">
    <property type="nucleotide sequence ID" value="XM_025495530.1"/>
</dbReference>
<name>A0A316TYT9_9BASI</name>